<comment type="subcellular location">
    <subcellularLocation>
        <location evidence="1 6">Cytoplasm</location>
        <location evidence="1 6">Cytoskeleton</location>
        <location evidence="1 6">Microtubule organizing center</location>
    </subcellularLocation>
</comment>
<dbReference type="PANTHER" id="PTHR19302">
    <property type="entry name" value="GAMMA TUBULIN COMPLEX PROTEIN"/>
    <property type="match status" value="1"/>
</dbReference>
<reference evidence="9 10" key="1">
    <citation type="submission" date="2023-01" db="EMBL/GenBank/DDBJ databases">
        <title>Analysis of 21 Apiospora genomes using comparative genomics revels a genus with tremendous synthesis potential of carbohydrate active enzymes and secondary metabolites.</title>
        <authorList>
            <person name="Sorensen T."/>
        </authorList>
    </citation>
    <scope>NUCLEOTIDE SEQUENCE [LARGE SCALE GENOMIC DNA]</scope>
    <source>
        <strain evidence="9 10">CBS 33761</strain>
    </source>
</reference>
<dbReference type="EMBL" id="JAQQWK010000002">
    <property type="protein sequence ID" value="KAK8051379.1"/>
    <property type="molecule type" value="Genomic_DNA"/>
</dbReference>
<gene>
    <name evidence="9" type="ORF">PG993_002764</name>
</gene>
<keyword evidence="3 6" id="KW-0963">Cytoplasm</keyword>
<evidence type="ECO:0000259" key="8">
    <source>
        <dbReference type="Pfam" id="PF04130"/>
    </source>
</evidence>
<evidence type="ECO:0000256" key="3">
    <source>
        <dbReference type="ARBA" id="ARBA00022490"/>
    </source>
</evidence>
<proteinExistence type="inferred from homology"/>
<keyword evidence="10" id="KW-1185">Reference proteome</keyword>
<dbReference type="PANTHER" id="PTHR19302:SF27">
    <property type="entry name" value="GAMMA-TUBULIN COMPLEX COMPONENT 4"/>
    <property type="match status" value="1"/>
</dbReference>
<keyword evidence="4 6" id="KW-0493">Microtubule</keyword>
<evidence type="ECO:0000313" key="9">
    <source>
        <dbReference type="EMBL" id="KAK8051379.1"/>
    </source>
</evidence>
<evidence type="ECO:0000256" key="4">
    <source>
        <dbReference type="ARBA" id="ARBA00022701"/>
    </source>
</evidence>
<comment type="caution">
    <text evidence="9">The sequence shown here is derived from an EMBL/GenBank/DDBJ whole genome shotgun (WGS) entry which is preliminary data.</text>
</comment>
<evidence type="ECO:0000313" key="10">
    <source>
        <dbReference type="Proteomes" id="UP001444661"/>
    </source>
</evidence>
<comment type="similarity">
    <text evidence="2 6">Belongs to the TUBGCP family.</text>
</comment>
<organism evidence="9 10">
    <name type="scientific">Apiospora rasikravindrae</name>
    <dbReference type="NCBI Taxonomy" id="990691"/>
    <lineage>
        <taxon>Eukaryota</taxon>
        <taxon>Fungi</taxon>
        <taxon>Dikarya</taxon>
        <taxon>Ascomycota</taxon>
        <taxon>Pezizomycotina</taxon>
        <taxon>Sordariomycetes</taxon>
        <taxon>Xylariomycetidae</taxon>
        <taxon>Amphisphaeriales</taxon>
        <taxon>Apiosporaceae</taxon>
        <taxon>Apiospora</taxon>
    </lineage>
</organism>
<evidence type="ECO:0000256" key="6">
    <source>
        <dbReference type="RuleBase" id="RU363050"/>
    </source>
</evidence>
<name>A0ABR1U0B4_9PEZI</name>
<feature type="compositionally biased region" description="Polar residues" evidence="7">
    <location>
        <begin position="278"/>
        <end position="293"/>
    </location>
</feature>
<feature type="domain" description="Gamma tubulin complex component C-terminal" evidence="8">
    <location>
        <begin position="2"/>
        <end position="451"/>
    </location>
</feature>
<protein>
    <recommendedName>
        <fullName evidence="6">Spindle pole body component</fullName>
    </recommendedName>
</protein>
<dbReference type="InterPro" id="IPR040457">
    <property type="entry name" value="GCP_C"/>
</dbReference>
<sequence length="460" mass="52108">MLHLLREFFLLGRGEFAMALTQQADEKLRNRWHRADNLAYEKRDKLGTAVVKEGEVAAVLSRTWAVLASMRSEHAEEDEELERARDLVQLSLSKSDTTNAAEKHDESPAAPTPFSNLLFSVPVIMNLHIPSPLDLFLSTGDVATYSSINSYLLSIRRAHLRLTDLWKITSLRRHHPAPPRPPFSMKKAGQKKTRTLRERWQERSLTMRSTWTTSSAAIFFLAETEAYLQIEIVEGLWEHFERWLVGRETPGSRPATSHQHRQPEEGGDGDDSWLKDGQATQPASRQYPHSSGNLAAHRDPQTLSVAHRMYLGALTRRLLLTQPSFTDPLYRLLVYIDRLVVLVHRLQGIWTALDLEADEGVVDAFSNLEAEEAEVKAHIGQMENKVKKGVEDVVGVLRNLSINSKFLAEMEGEELYSDAQEFLNDEPGRYIPKRVGGVDRLLMKLDFGGWFNSGIGAEHD</sequence>
<dbReference type="Proteomes" id="UP001444661">
    <property type="component" value="Unassembled WGS sequence"/>
</dbReference>
<evidence type="ECO:0000256" key="1">
    <source>
        <dbReference type="ARBA" id="ARBA00004267"/>
    </source>
</evidence>
<dbReference type="Gene3D" id="1.20.120.1900">
    <property type="entry name" value="Gamma-tubulin complex, C-terminal domain"/>
    <property type="match status" value="1"/>
</dbReference>
<dbReference type="InterPro" id="IPR007259">
    <property type="entry name" value="GCP"/>
</dbReference>
<evidence type="ECO:0000256" key="5">
    <source>
        <dbReference type="ARBA" id="ARBA00023212"/>
    </source>
</evidence>
<evidence type="ECO:0000256" key="2">
    <source>
        <dbReference type="ARBA" id="ARBA00010337"/>
    </source>
</evidence>
<evidence type="ECO:0000256" key="7">
    <source>
        <dbReference type="SAM" id="MobiDB-lite"/>
    </source>
</evidence>
<accession>A0ABR1U0B4</accession>
<keyword evidence="5 6" id="KW-0206">Cytoskeleton</keyword>
<dbReference type="InterPro" id="IPR042241">
    <property type="entry name" value="GCP_C_sf"/>
</dbReference>
<dbReference type="Pfam" id="PF04130">
    <property type="entry name" value="GCP_C_terminal"/>
    <property type="match status" value="1"/>
</dbReference>
<feature type="region of interest" description="Disordered" evidence="7">
    <location>
        <begin position="248"/>
        <end position="298"/>
    </location>
</feature>